<dbReference type="PANTHER" id="PTHR33680">
    <property type="entry name" value="OS07G0190500 PROTEIN"/>
    <property type="match status" value="1"/>
</dbReference>
<evidence type="ECO:0000259" key="6">
    <source>
        <dbReference type="PROSITE" id="PS51999"/>
    </source>
</evidence>
<evidence type="ECO:0000256" key="1">
    <source>
        <dbReference type="ARBA" id="ARBA00022723"/>
    </source>
</evidence>
<keyword evidence="5" id="KW-0472">Membrane</keyword>
<evidence type="ECO:0000256" key="2">
    <source>
        <dbReference type="ARBA" id="ARBA00022771"/>
    </source>
</evidence>
<reference evidence="7" key="1">
    <citation type="submission" date="2023-07" db="EMBL/GenBank/DDBJ databases">
        <title>A chromosome-level genome assembly of Lolium multiflorum.</title>
        <authorList>
            <person name="Chen Y."/>
            <person name="Copetti D."/>
            <person name="Kolliker R."/>
            <person name="Studer B."/>
        </authorList>
    </citation>
    <scope>NUCLEOTIDE SEQUENCE</scope>
    <source>
        <strain evidence="7">02402/16</strain>
        <tissue evidence="7">Leaf</tissue>
    </source>
</reference>
<gene>
    <name evidence="7" type="ORF">QYE76_035755</name>
</gene>
<keyword evidence="2 4" id="KW-0863">Zinc-finger</keyword>
<dbReference type="EMBL" id="JAUUTY010000007">
    <property type="protein sequence ID" value="KAK1612082.1"/>
    <property type="molecule type" value="Genomic_DNA"/>
</dbReference>
<dbReference type="InterPro" id="IPR010666">
    <property type="entry name" value="Znf_GRF"/>
</dbReference>
<sequence>MVMGTLPLVLCPCCRKRRTIRLVSASSANPGRIFYKCPNHRIPPNPCNHYYWEDGDDSYVDFLVRNGYVTVSGNVASADEETDDEQEEKLVHDVGKKMDLVVKKIDELIEICRNVFAAILFLIAVVMYVAVVAK</sequence>
<comment type="caution">
    <text evidence="7">The sequence shown here is derived from an EMBL/GenBank/DDBJ whole genome shotgun (WGS) entry which is preliminary data.</text>
</comment>
<evidence type="ECO:0000313" key="8">
    <source>
        <dbReference type="Proteomes" id="UP001231189"/>
    </source>
</evidence>
<dbReference type="PANTHER" id="PTHR33680:SF7">
    <property type="entry name" value="OS02G0474200 PROTEIN"/>
    <property type="match status" value="1"/>
</dbReference>
<evidence type="ECO:0000256" key="5">
    <source>
        <dbReference type="SAM" id="Phobius"/>
    </source>
</evidence>
<keyword evidence="1" id="KW-0479">Metal-binding</keyword>
<evidence type="ECO:0000313" key="7">
    <source>
        <dbReference type="EMBL" id="KAK1612082.1"/>
    </source>
</evidence>
<name>A0AAD8R0P7_LOLMU</name>
<dbReference type="PROSITE" id="PS51999">
    <property type="entry name" value="ZF_GRF"/>
    <property type="match status" value="1"/>
</dbReference>
<keyword evidence="3" id="KW-0862">Zinc</keyword>
<evidence type="ECO:0000256" key="4">
    <source>
        <dbReference type="PROSITE-ProRule" id="PRU01343"/>
    </source>
</evidence>
<proteinExistence type="predicted"/>
<protein>
    <recommendedName>
        <fullName evidence="6">GRF-type domain-containing protein</fullName>
    </recommendedName>
</protein>
<dbReference type="Proteomes" id="UP001231189">
    <property type="component" value="Unassembled WGS sequence"/>
</dbReference>
<keyword evidence="5" id="KW-0812">Transmembrane</keyword>
<feature type="transmembrane region" description="Helical" evidence="5">
    <location>
        <begin position="115"/>
        <end position="133"/>
    </location>
</feature>
<keyword evidence="5" id="KW-1133">Transmembrane helix</keyword>
<dbReference type="Pfam" id="PF06839">
    <property type="entry name" value="Zn_ribbon_GRF"/>
    <property type="match status" value="1"/>
</dbReference>
<dbReference type="GO" id="GO:0008270">
    <property type="term" value="F:zinc ion binding"/>
    <property type="evidence" value="ECO:0007669"/>
    <property type="project" value="UniProtKB-KW"/>
</dbReference>
<feature type="domain" description="GRF-type" evidence="6">
    <location>
        <begin position="11"/>
        <end position="56"/>
    </location>
</feature>
<keyword evidence="8" id="KW-1185">Reference proteome</keyword>
<organism evidence="7 8">
    <name type="scientific">Lolium multiflorum</name>
    <name type="common">Italian ryegrass</name>
    <name type="synonym">Lolium perenne subsp. multiflorum</name>
    <dbReference type="NCBI Taxonomy" id="4521"/>
    <lineage>
        <taxon>Eukaryota</taxon>
        <taxon>Viridiplantae</taxon>
        <taxon>Streptophyta</taxon>
        <taxon>Embryophyta</taxon>
        <taxon>Tracheophyta</taxon>
        <taxon>Spermatophyta</taxon>
        <taxon>Magnoliopsida</taxon>
        <taxon>Liliopsida</taxon>
        <taxon>Poales</taxon>
        <taxon>Poaceae</taxon>
        <taxon>BOP clade</taxon>
        <taxon>Pooideae</taxon>
        <taxon>Poodae</taxon>
        <taxon>Poeae</taxon>
        <taxon>Poeae Chloroplast Group 2 (Poeae type)</taxon>
        <taxon>Loliodinae</taxon>
        <taxon>Loliinae</taxon>
        <taxon>Lolium</taxon>
    </lineage>
</organism>
<dbReference type="AlphaFoldDB" id="A0AAD8R0P7"/>
<accession>A0AAD8R0P7</accession>
<evidence type="ECO:0000256" key="3">
    <source>
        <dbReference type="ARBA" id="ARBA00022833"/>
    </source>
</evidence>